<sequence>MSSSNPSTTPSRSLSKLLLTGNPIILDGALATHLETLGADISTSLWSARLLLTNPSLIHSTHLSYFQSGAQIATTASYQASIPGLTTHLKCTEPEALSLIAKSVTLASTARSEYLSSLPPALQQQNKDELLVAGSIGPYGAYLANGSEYTGAYSSSTSLPSFKAFHRQRIAAVLSAGADCLALETIPSYPETAALVQLLADEFPRAEAWIAFTLKDEECISDGTALSEVCALVDKSPQILAVGVNCLEQGLALSAVRRLKSLTCKPLVVYPNSGEEWDAAGRVWKGDRKEGERLREQTVEYWKAGARIVGGCCRMGPEDIRVVAETLREVGKE</sequence>
<feature type="domain" description="Hcy-binding" evidence="6">
    <location>
        <begin position="12"/>
        <end position="327"/>
    </location>
</feature>
<keyword evidence="8" id="KW-1185">Reference proteome</keyword>
<feature type="binding site" evidence="5">
    <location>
        <position position="313"/>
    </location>
    <ligand>
        <name>Zn(2+)</name>
        <dbReference type="ChEBI" id="CHEBI:29105"/>
    </ligand>
</feature>
<keyword evidence="2 5" id="KW-0808">Transferase</keyword>
<dbReference type="NCBIfam" id="NF007020">
    <property type="entry name" value="PRK09485.1"/>
    <property type="match status" value="1"/>
</dbReference>
<evidence type="ECO:0000256" key="4">
    <source>
        <dbReference type="ARBA" id="ARBA00022833"/>
    </source>
</evidence>
<keyword evidence="1 5" id="KW-0489">Methyltransferase</keyword>
<dbReference type="Gene3D" id="3.20.20.330">
    <property type="entry name" value="Homocysteine-binding-like domain"/>
    <property type="match status" value="1"/>
</dbReference>
<dbReference type="PANTHER" id="PTHR46015:SF1">
    <property type="entry name" value="HOMOCYSTEINE S-METHYLTRANSFERASE-LIKE ISOFORM 1"/>
    <property type="match status" value="1"/>
</dbReference>
<keyword evidence="3 5" id="KW-0479">Metal-binding</keyword>
<feature type="binding site" evidence="5">
    <location>
        <position position="246"/>
    </location>
    <ligand>
        <name>Zn(2+)</name>
        <dbReference type="ChEBI" id="CHEBI:29105"/>
    </ligand>
</feature>
<proteinExistence type="predicted"/>
<dbReference type="OrthoDB" id="261426at2759"/>
<accession>A0A6A5WTY5</accession>
<dbReference type="Pfam" id="PF02574">
    <property type="entry name" value="S-methyl_trans"/>
    <property type="match status" value="1"/>
</dbReference>
<dbReference type="Proteomes" id="UP000799779">
    <property type="component" value="Unassembled WGS sequence"/>
</dbReference>
<feature type="binding site" evidence="5">
    <location>
        <position position="312"/>
    </location>
    <ligand>
        <name>Zn(2+)</name>
        <dbReference type="ChEBI" id="CHEBI:29105"/>
    </ligand>
</feature>
<dbReference type="FunFam" id="3.20.20.330:FF:000002">
    <property type="entry name" value="Homocysteine S-methyltransferase"/>
    <property type="match status" value="1"/>
</dbReference>
<reference evidence="7" key="1">
    <citation type="journal article" date="2020" name="Stud. Mycol.">
        <title>101 Dothideomycetes genomes: a test case for predicting lifestyles and emergence of pathogens.</title>
        <authorList>
            <person name="Haridas S."/>
            <person name="Albert R."/>
            <person name="Binder M."/>
            <person name="Bloem J."/>
            <person name="Labutti K."/>
            <person name="Salamov A."/>
            <person name="Andreopoulos B."/>
            <person name="Baker S."/>
            <person name="Barry K."/>
            <person name="Bills G."/>
            <person name="Bluhm B."/>
            <person name="Cannon C."/>
            <person name="Castanera R."/>
            <person name="Culley D."/>
            <person name="Daum C."/>
            <person name="Ezra D."/>
            <person name="Gonzalez J."/>
            <person name="Henrissat B."/>
            <person name="Kuo A."/>
            <person name="Liang C."/>
            <person name="Lipzen A."/>
            <person name="Lutzoni F."/>
            <person name="Magnuson J."/>
            <person name="Mondo S."/>
            <person name="Nolan M."/>
            <person name="Ohm R."/>
            <person name="Pangilinan J."/>
            <person name="Park H.-J."/>
            <person name="Ramirez L."/>
            <person name="Alfaro M."/>
            <person name="Sun H."/>
            <person name="Tritt A."/>
            <person name="Yoshinaga Y."/>
            <person name="Zwiers L.-H."/>
            <person name="Turgeon B."/>
            <person name="Goodwin S."/>
            <person name="Spatafora J."/>
            <person name="Crous P."/>
            <person name="Grigoriev I."/>
        </authorList>
    </citation>
    <scope>NUCLEOTIDE SEQUENCE</scope>
    <source>
        <strain evidence="7">CBS 123094</strain>
    </source>
</reference>
<dbReference type="SUPFAM" id="SSF82282">
    <property type="entry name" value="Homocysteine S-methyltransferase"/>
    <property type="match status" value="1"/>
</dbReference>
<dbReference type="AlphaFoldDB" id="A0A6A5WTY5"/>
<dbReference type="GO" id="GO:0009086">
    <property type="term" value="P:methionine biosynthetic process"/>
    <property type="evidence" value="ECO:0007669"/>
    <property type="project" value="TreeGrafter"/>
</dbReference>
<dbReference type="InterPro" id="IPR051486">
    <property type="entry name" value="Hcy_S-methyltransferase"/>
</dbReference>
<dbReference type="PROSITE" id="PS50970">
    <property type="entry name" value="HCY"/>
    <property type="match status" value="1"/>
</dbReference>
<evidence type="ECO:0000256" key="3">
    <source>
        <dbReference type="ARBA" id="ARBA00022723"/>
    </source>
</evidence>
<dbReference type="GO" id="GO:0046872">
    <property type="term" value="F:metal ion binding"/>
    <property type="evidence" value="ECO:0007669"/>
    <property type="project" value="UniProtKB-KW"/>
</dbReference>
<evidence type="ECO:0000256" key="2">
    <source>
        <dbReference type="ARBA" id="ARBA00022679"/>
    </source>
</evidence>
<protein>
    <submittedName>
        <fullName evidence="7">Homocysteine S-methyltransferase</fullName>
    </submittedName>
</protein>
<dbReference type="GO" id="GO:0032259">
    <property type="term" value="P:methylation"/>
    <property type="evidence" value="ECO:0007669"/>
    <property type="project" value="UniProtKB-KW"/>
</dbReference>
<dbReference type="EMBL" id="ML977585">
    <property type="protein sequence ID" value="KAF2001056.1"/>
    <property type="molecule type" value="Genomic_DNA"/>
</dbReference>
<evidence type="ECO:0000259" key="6">
    <source>
        <dbReference type="PROSITE" id="PS50970"/>
    </source>
</evidence>
<evidence type="ECO:0000256" key="5">
    <source>
        <dbReference type="PROSITE-ProRule" id="PRU00333"/>
    </source>
</evidence>
<comment type="cofactor">
    <cofactor evidence="5">
        <name>Zn(2+)</name>
        <dbReference type="ChEBI" id="CHEBI:29105"/>
    </cofactor>
</comment>
<evidence type="ECO:0000313" key="7">
    <source>
        <dbReference type="EMBL" id="KAF2001056.1"/>
    </source>
</evidence>
<dbReference type="InterPro" id="IPR036589">
    <property type="entry name" value="HCY_dom_sf"/>
</dbReference>
<dbReference type="GO" id="GO:0033528">
    <property type="term" value="P:S-methylmethionine cycle"/>
    <property type="evidence" value="ECO:0007669"/>
    <property type="project" value="TreeGrafter"/>
</dbReference>
<dbReference type="InterPro" id="IPR003726">
    <property type="entry name" value="HCY_dom"/>
</dbReference>
<keyword evidence="4 5" id="KW-0862">Zinc</keyword>
<evidence type="ECO:0000256" key="1">
    <source>
        <dbReference type="ARBA" id="ARBA00022603"/>
    </source>
</evidence>
<evidence type="ECO:0000313" key="8">
    <source>
        <dbReference type="Proteomes" id="UP000799779"/>
    </source>
</evidence>
<dbReference type="GO" id="GO:0008898">
    <property type="term" value="F:S-adenosylmethionine-homocysteine S-methyltransferase activity"/>
    <property type="evidence" value="ECO:0007669"/>
    <property type="project" value="TreeGrafter"/>
</dbReference>
<gene>
    <name evidence="7" type="ORF">P154DRAFT_562935</name>
</gene>
<name>A0A6A5WTY5_9PLEO</name>
<dbReference type="PANTHER" id="PTHR46015">
    <property type="entry name" value="ZGC:172121"/>
    <property type="match status" value="1"/>
</dbReference>
<organism evidence="7 8">
    <name type="scientific">Amniculicola lignicola CBS 123094</name>
    <dbReference type="NCBI Taxonomy" id="1392246"/>
    <lineage>
        <taxon>Eukaryota</taxon>
        <taxon>Fungi</taxon>
        <taxon>Dikarya</taxon>
        <taxon>Ascomycota</taxon>
        <taxon>Pezizomycotina</taxon>
        <taxon>Dothideomycetes</taxon>
        <taxon>Pleosporomycetidae</taxon>
        <taxon>Pleosporales</taxon>
        <taxon>Amniculicolaceae</taxon>
        <taxon>Amniculicola</taxon>
    </lineage>
</organism>